<feature type="transmembrane region" description="Helical" evidence="1">
    <location>
        <begin position="46"/>
        <end position="64"/>
    </location>
</feature>
<keyword evidence="1" id="KW-0472">Membrane</keyword>
<keyword evidence="1" id="KW-1133">Transmembrane helix</keyword>
<gene>
    <name evidence="2" type="ORF">M8330_01800</name>
</gene>
<evidence type="ECO:0000256" key="1">
    <source>
        <dbReference type="SAM" id="Phobius"/>
    </source>
</evidence>
<proteinExistence type="predicted"/>
<sequence>MSIFTAVVIAAPAVSPVSGLLAAVATTPARLVDPAGDGTGWGRGAGAVAAVLGLALLAYCVLACRSRVVRTEALRAGLHHDEAQALAAMTLTGMASVEVAGALHEQVRSTQARRRARLDALRTRGRITTDHRSACSDLLAAVPA</sequence>
<dbReference type="RefSeq" id="WP_250054517.1">
    <property type="nucleotide sequence ID" value="NZ_JAMJPH010000020.1"/>
</dbReference>
<evidence type="ECO:0000313" key="2">
    <source>
        <dbReference type="EMBL" id="MCM0619025.1"/>
    </source>
</evidence>
<evidence type="ECO:0000313" key="3">
    <source>
        <dbReference type="Proteomes" id="UP001139485"/>
    </source>
</evidence>
<name>A0A9X2D4Q5_9ACTN</name>
<dbReference type="EMBL" id="JAMOIL010000001">
    <property type="protein sequence ID" value="MCM0619025.1"/>
    <property type="molecule type" value="Genomic_DNA"/>
</dbReference>
<dbReference type="Proteomes" id="UP001139485">
    <property type="component" value="Unassembled WGS sequence"/>
</dbReference>
<keyword evidence="1" id="KW-0812">Transmembrane</keyword>
<keyword evidence="3" id="KW-1185">Reference proteome</keyword>
<comment type="caution">
    <text evidence="2">The sequence shown here is derived from an EMBL/GenBank/DDBJ whole genome shotgun (WGS) entry which is preliminary data.</text>
</comment>
<protein>
    <submittedName>
        <fullName evidence="2">Uncharacterized protein</fullName>
    </submittedName>
</protein>
<dbReference type="AlphaFoldDB" id="A0A9X2D4Q5"/>
<accession>A0A9X2D4Q5</accession>
<organism evidence="2 3">
    <name type="scientific">Nocardioides bruguierae</name>
    <dbReference type="NCBI Taxonomy" id="2945102"/>
    <lineage>
        <taxon>Bacteria</taxon>
        <taxon>Bacillati</taxon>
        <taxon>Actinomycetota</taxon>
        <taxon>Actinomycetes</taxon>
        <taxon>Propionibacteriales</taxon>
        <taxon>Nocardioidaceae</taxon>
        <taxon>Nocardioides</taxon>
    </lineage>
</organism>
<reference evidence="2" key="1">
    <citation type="submission" date="2022-05" db="EMBL/GenBank/DDBJ databases">
        <authorList>
            <person name="Tuo L."/>
        </authorList>
    </citation>
    <scope>NUCLEOTIDE SEQUENCE</scope>
    <source>
        <strain evidence="2">BSK12Z-4</strain>
    </source>
</reference>